<dbReference type="AlphaFoldDB" id="A0A8H7ABH1"/>
<dbReference type="InterPro" id="IPR042344">
    <property type="entry name" value="ZCCHC14"/>
</dbReference>
<dbReference type="PROSITE" id="PS50105">
    <property type="entry name" value="SAM_DOMAIN"/>
    <property type="match status" value="1"/>
</dbReference>
<dbReference type="Gene3D" id="1.10.150.50">
    <property type="entry name" value="Transcription Factor, Ets-1"/>
    <property type="match status" value="1"/>
</dbReference>
<evidence type="ECO:0000256" key="1">
    <source>
        <dbReference type="SAM" id="MobiDB-lite"/>
    </source>
</evidence>
<dbReference type="PANTHER" id="PTHR16195">
    <property type="entry name" value="ZINC FINGER CCHC DOMAIN CONTAINING PROTEIN"/>
    <property type="match status" value="1"/>
</dbReference>
<protein>
    <recommendedName>
        <fullName evidence="2">SAM domain-containing protein</fullName>
    </recommendedName>
</protein>
<evidence type="ECO:0000313" key="4">
    <source>
        <dbReference type="Proteomes" id="UP000606974"/>
    </source>
</evidence>
<evidence type="ECO:0000313" key="3">
    <source>
        <dbReference type="EMBL" id="KAF7504677.1"/>
    </source>
</evidence>
<dbReference type="EMBL" id="JAACFV010000130">
    <property type="protein sequence ID" value="KAF7504677.1"/>
    <property type="molecule type" value="Genomic_DNA"/>
</dbReference>
<name>A0A8H7ABH1_9EURO</name>
<dbReference type="SMART" id="SM00454">
    <property type="entry name" value="SAM"/>
    <property type="match status" value="1"/>
</dbReference>
<accession>A0A8H7ABH1</accession>
<organism evidence="3 4">
    <name type="scientific">Endocarpon pusillum</name>
    <dbReference type="NCBI Taxonomy" id="364733"/>
    <lineage>
        <taxon>Eukaryota</taxon>
        <taxon>Fungi</taxon>
        <taxon>Dikarya</taxon>
        <taxon>Ascomycota</taxon>
        <taxon>Pezizomycotina</taxon>
        <taxon>Eurotiomycetes</taxon>
        <taxon>Chaetothyriomycetidae</taxon>
        <taxon>Verrucariales</taxon>
        <taxon>Verrucariaceae</taxon>
        <taxon>Endocarpon</taxon>
    </lineage>
</organism>
<dbReference type="Proteomes" id="UP000606974">
    <property type="component" value="Unassembled WGS sequence"/>
</dbReference>
<feature type="region of interest" description="Disordered" evidence="1">
    <location>
        <begin position="419"/>
        <end position="449"/>
    </location>
</feature>
<reference evidence="3" key="1">
    <citation type="submission" date="2020-02" db="EMBL/GenBank/DDBJ databases">
        <authorList>
            <person name="Palmer J.M."/>
        </authorList>
    </citation>
    <scope>NUCLEOTIDE SEQUENCE</scope>
    <source>
        <strain evidence="3">EPUS1.4</strain>
        <tissue evidence="3">Thallus</tissue>
    </source>
</reference>
<proteinExistence type="predicted"/>
<evidence type="ECO:0000259" key="2">
    <source>
        <dbReference type="PROSITE" id="PS50105"/>
    </source>
</evidence>
<gene>
    <name evidence="3" type="ORF">GJ744_001958</name>
</gene>
<feature type="compositionally biased region" description="Basic and acidic residues" evidence="1">
    <location>
        <begin position="343"/>
        <end position="360"/>
    </location>
</feature>
<feature type="region of interest" description="Disordered" evidence="1">
    <location>
        <begin position="343"/>
        <end position="407"/>
    </location>
</feature>
<comment type="caution">
    <text evidence="3">The sequence shown here is derived from an EMBL/GenBank/DDBJ whole genome shotgun (WGS) entry which is preliminary data.</text>
</comment>
<feature type="domain" description="SAM" evidence="2">
    <location>
        <begin position="281"/>
        <end position="342"/>
    </location>
</feature>
<dbReference type="Pfam" id="PF07647">
    <property type="entry name" value="SAM_2"/>
    <property type="match status" value="1"/>
</dbReference>
<feature type="region of interest" description="Disordered" evidence="1">
    <location>
        <begin position="470"/>
        <end position="507"/>
    </location>
</feature>
<feature type="region of interest" description="Disordered" evidence="1">
    <location>
        <begin position="228"/>
        <end position="285"/>
    </location>
</feature>
<dbReference type="InterPro" id="IPR001660">
    <property type="entry name" value="SAM"/>
</dbReference>
<keyword evidence="4" id="KW-1185">Reference proteome</keyword>
<dbReference type="OrthoDB" id="436496at2759"/>
<dbReference type="PANTHER" id="PTHR16195:SF16">
    <property type="entry name" value="ZINC FINGER CCHC DOMAIN-CONTAINING PROTEIN 14"/>
    <property type="match status" value="1"/>
</dbReference>
<dbReference type="SUPFAM" id="SSF47769">
    <property type="entry name" value="SAM/Pointed domain"/>
    <property type="match status" value="1"/>
</dbReference>
<feature type="compositionally biased region" description="Low complexity" evidence="1">
    <location>
        <begin position="235"/>
        <end position="283"/>
    </location>
</feature>
<feature type="compositionally biased region" description="Low complexity" evidence="1">
    <location>
        <begin position="385"/>
        <end position="399"/>
    </location>
</feature>
<sequence>MVQYRGISISMISQHTIRKLPEYRRFISVDPSSISGPSVPSEKDAGVSCYVPSYPGTQIWFDYSIENPHPPNAQYFFKLLHNGKGFTSWDCTAKHDYQGRTTFGLKYLGTHPQTGLPVIERQAFRFADKPSSQVGPFDDCIELRVHRIDHRERLPLDAANIATDEALVGQDKYQDGLRLVNGGLLGPNDPKRRYKYQLLDPVDKPYAIIRLYYRPLEYLRAMGVVAPPSRHSRQTSTASDPSCTSSESTSGSRAASIASSTRSPARSESSARSGSSRSGTPPTDSVTAWLRHHRLQKYVSILATLSFDTLVTLSDDDLARLGVAAKGSRAKLLRELEIYQQHHHQEAGKAAQEEGKERENVTVNRAPKPARSCLSKPGTETDNDSISPAAEAALSSSSKSSKKARPSLTVQINGVEFDLEKEKKRRPGSPFTPGGRLRRLLSPLPPSAPARITAFGPTIDDEVNEMLAEMESGGQGSNEKVGHRRTTRAERGGGMLSRILGRRVSRG</sequence>
<dbReference type="InterPro" id="IPR013761">
    <property type="entry name" value="SAM/pointed_sf"/>
</dbReference>